<dbReference type="AlphaFoldDB" id="A0A9Q1EC71"/>
<dbReference type="Proteomes" id="UP001152622">
    <property type="component" value="Chromosome 20"/>
</dbReference>
<sequence>MTVCKRDRGHCWECATKRASVRCVLLCRRRCDRAMGFLLTPLCADLEWNGHRRTLRLNAGGPSPWRVQTGRRMNNTPRPSHTSRHLSSLICCADGTSGRERTQANTLLKVSALLRLPMLGPHLPEPRLEEEEGEKTVKMRQLYLPNGRMTFASPAELSCSGG</sequence>
<keyword evidence="3" id="KW-1185">Reference proteome</keyword>
<accession>A0A9Q1EC71</accession>
<organism evidence="2 3">
    <name type="scientific">Synaphobranchus kaupii</name>
    <name type="common">Kaup's arrowtooth eel</name>
    <dbReference type="NCBI Taxonomy" id="118154"/>
    <lineage>
        <taxon>Eukaryota</taxon>
        <taxon>Metazoa</taxon>
        <taxon>Chordata</taxon>
        <taxon>Craniata</taxon>
        <taxon>Vertebrata</taxon>
        <taxon>Euteleostomi</taxon>
        <taxon>Actinopterygii</taxon>
        <taxon>Neopterygii</taxon>
        <taxon>Teleostei</taxon>
        <taxon>Anguilliformes</taxon>
        <taxon>Synaphobranchidae</taxon>
        <taxon>Synaphobranchus</taxon>
    </lineage>
</organism>
<name>A0A9Q1EC71_SYNKA</name>
<comment type="caution">
    <text evidence="2">The sequence shown here is derived from an EMBL/GenBank/DDBJ whole genome shotgun (WGS) entry which is preliminary data.</text>
</comment>
<reference evidence="2" key="1">
    <citation type="journal article" date="2023" name="Science">
        <title>Genome structures resolve the early diversification of teleost fishes.</title>
        <authorList>
            <person name="Parey E."/>
            <person name="Louis A."/>
            <person name="Montfort J."/>
            <person name="Bouchez O."/>
            <person name="Roques C."/>
            <person name="Iampietro C."/>
            <person name="Lluch J."/>
            <person name="Castinel A."/>
            <person name="Donnadieu C."/>
            <person name="Desvignes T."/>
            <person name="Floi Bucao C."/>
            <person name="Jouanno E."/>
            <person name="Wen M."/>
            <person name="Mejri S."/>
            <person name="Dirks R."/>
            <person name="Jansen H."/>
            <person name="Henkel C."/>
            <person name="Chen W.J."/>
            <person name="Zahm M."/>
            <person name="Cabau C."/>
            <person name="Klopp C."/>
            <person name="Thompson A.W."/>
            <person name="Robinson-Rechavi M."/>
            <person name="Braasch I."/>
            <person name="Lecointre G."/>
            <person name="Bobe J."/>
            <person name="Postlethwait J.H."/>
            <person name="Berthelot C."/>
            <person name="Roest Crollius H."/>
            <person name="Guiguen Y."/>
        </authorList>
    </citation>
    <scope>NUCLEOTIDE SEQUENCE</scope>
    <source>
        <strain evidence="2">WJC10195</strain>
    </source>
</reference>
<protein>
    <submittedName>
        <fullName evidence="2">Uncharacterized protein</fullName>
    </submittedName>
</protein>
<dbReference type="EMBL" id="JAINUF010000020">
    <property type="protein sequence ID" value="KAJ8336080.1"/>
    <property type="molecule type" value="Genomic_DNA"/>
</dbReference>
<gene>
    <name evidence="2" type="ORF">SKAU_G00394230</name>
</gene>
<feature type="compositionally biased region" description="Polar residues" evidence="1">
    <location>
        <begin position="71"/>
        <end position="80"/>
    </location>
</feature>
<evidence type="ECO:0000313" key="3">
    <source>
        <dbReference type="Proteomes" id="UP001152622"/>
    </source>
</evidence>
<feature type="region of interest" description="Disordered" evidence="1">
    <location>
        <begin position="59"/>
        <end position="82"/>
    </location>
</feature>
<proteinExistence type="predicted"/>
<evidence type="ECO:0000256" key="1">
    <source>
        <dbReference type="SAM" id="MobiDB-lite"/>
    </source>
</evidence>
<evidence type="ECO:0000313" key="2">
    <source>
        <dbReference type="EMBL" id="KAJ8336080.1"/>
    </source>
</evidence>